<keyword evidence="3" id="KW-0670">Pyruvate</keyword>
<proteinExistence type="predicted"/>
<dbReference type="Pfam" id="PF17844">
    <property type="entry name" value="SCP_3"/>
    <property type="match status" value="1"/>
</dbReference>
<reference evidence="2" key="3">
    <citation type="submission" date="2021-09" db="EMBL/GenBank/DDBJ databases">
        <authorList>
            <person name="Gilroy R."/>
        </authorList>
    </citation>
    <scope>NUCLEOTIDE SEQUENCE</scope>
    <source>
        <strain evidence="2">578</strain>
    </source>
</reference>
<evidence type="ECO:0000313" key="4">
    <source>
        <dbReference type="Proteomes" id="UP000228976"/>
    </source>
</evidence>
<organism evidence="3 4">
    <name type="scientific">Aeriscardovia aeriphila</name>
    <dbReference type="NCBI Taxonomy" id="218139"/>
    <lineage>
        <taxon>Bacteria</taxon>
        <taxon>Bacillati</taxon>
        <taxon>Actinomycetota</taxon>
        <taxon>Actinomycetes</taxon>
        <taxon>Bifidobacteriales</taxon>
        <taxon>Bifidobacteriaceae</taxon>
        <taxon>Aeriscardovia</taxon>
    </lineage>
</organism>
<keyword evidence="3" id="KW-0808">Transferase</keyword>
<dbReference type="Proteomes" id="UP000228976">
    <property type="component" value="Unassembled WGS sequence"/>
</dbReference>
<keyword evidence="4" id="KW-1185">Reference proteome</keyword>
<evidence type="ECO:0000259" key="1">
    <source>
        <dbReference type="Pfam" id="PF17844"/>
    </source>
</evidence>
<dbReference type="AlphaFoldDB" id="A0A261F891"/>
<reference evidence="3 4" key="1">
    <citation type="journal article" date="2017" name="BMC Genomics">
        <title>Comparative genomic and phylogenomic analyses of the Bifidobacteriaceae family.</title>
        <authorList>
            <person name="Lugli G.A."/>
            <person name="Milani C."/>
            <person name="Turroni F."/>
            <person name="Duranti S."/>
            <person name="Mancabelli L."/>
            <person name="Mangifesta M."/>
            <person name="Ferrario C."/>
            <person name="Modesto M."/>
            <person name="Mattarelli P."/>
            <person name="Jiri K."/>
            <person name="van Sinderen D."/>
            <person name="Ventura M."/>
        </authorList>
    </citation>
    <scope>NUCLEOTIDE SEQUENCE [LARGE SCALE GENOMIC DNA]</scope>
    <source>
        <strain evidence="3 4">LMG 21773</strain>
    </source>
</reference>
<dbReference type="GO" id="GO:0008483">
    <property type="term" value="F:transaminase activity"/>
    <property type="evidence" value="ECO:0007669"/>
    <property type="project" value="UniProtKB-KW"/>
</dbReference>
<dbReference type="EMBL" id="MWWU01000003">
    <property type="protein sequence ID" value="OZG55275.1"/>
    <property type="molecule type" value="Genomic_DNA"/>
</dbReference>
<dbReference type="OrthoDB" id="8481083at2"/>
<evidence type="ECO:0000313" key="2">
    <source>
        <dbReference type="EMBL" id="HJF17924.1"/>
    </source>
</evidence>
<sequence length="149" mass="16476">MPAIKEKDLERGRRDFLRCQEALQHLALRTSDNSALTGLTGPADPADPDFLPRPVLAMAVRYSLNVLERAVPGPSTELRVPPFAAVKLFPGPDSDPHNLTPPDVLEMDYWTWLRLACGITTWQQEKDAGNVAPVGERDEQVGRLVPLLV</sequence>
<name>A0A261F891_9BIFI</name>
<dbReference type="RefSeq" id="WP_094690163.1">
    <property type="nucleotide sequence ID" value="NZ_JACBYZ010000001.1"/>
</dbReference>
<gene>
    <name evidence="3" type="ORF">AEAE_1072</name>
    <name evidence="2" type="ORF">K8U78_01975</name>
</gene>
<accession>A0A261F891</accession>
<keyword evidence="3" id="KW-0032">Aminotransferase</keyword>
<protein>
    <submittedName>
        <fullName evidence="3">Serine--pyruvate aminotransferase</fullName>
    </submittedName>
    <submittedName>
        <fullName evidence="2">Sterol carrier family protein</fullName>
    </submittedName>
</protein>
<dbReference type="EMBL" id="DYWK01000003">
    <property type="protein sequence ID" value="HJF17924.1"/>
    <property type="molecule type" value="Genomic_DNA"/>
</dbReference>
<comment type="caution">
    <text evidence="3">The sequence shown here is derived from an EMBL/GenBank/DDBJ whole genome shotgun (WGS) entry which is preliminary data.</text>
</comment>
<dbReference type="Gene3D" id="3.30.1050.40">
    <property type="match status" value="1"/>
</dbReference>
<reference evidence="2" key="2">
    <citation type="journal article" date="2021" name="PeerJ">
        <title>Extensive microbial diversity within the chicken gut microbiome revealed by metagenomics and culture.</title>
        <authorList>
            <person name="Gilroy R."/>
            <person name="Ravi A."/>
            <person name="Getino M."/>
            <person name="Pursley I."/>
            <person name="Horton D.L."/>
            <person name="Alikhan N.F."/>
            <person name="Baker D."/>
            <person name="Gharbi K."/>
            <person name="Hall N."/>
            <person name="Watson M."/>
            <person name="Adriaenssens E.M."/>
            <person name="Foster-Nyarko E."/>
            <person name="Jarju S."/>
            <person name="Secka A."/>
            <person name="Antonio M."/>
            <person name="Oren A."/>
            <person name="Chaudhuri R.R."/>
            <person name="La Ragione R."/>
            <person name="Hildebrand F."/>
            <person name="Pallen M.J."/>
        </authorList>
    </citation>
    <scope>NUCLEOTIDE SEQUENCE</scope>
    <source>
        <strain evidence="2">578</strain>
    </source>
</reference>
<evidence type="ECO:0000313" key="3">
    <source>
        <dbReference type="EMBL" id="OZG55275.1"/>
    </source>
</evidence>
<feature type="domain" description="Bacterial SCP orthologue" evidence="1">
    <location>
        <begin position="53"/>
        <end position="147"/>
    </location>
</feature>
<dbReference type="InterPro" id="IPR041629">
    <property type="entry name" value="SCP_3"/>
</dbReference>
<dbReference type="Proteomes" id="UP000715651">
    <property type="component" value="Unassembled WGS sequence"/>
</dbReference>